<evidence type="ECO:0008006" key="4">
    <source>
        <dbReference type="Google" id="ProtNLM"/>
    </source>
</evidence>
<keyword evidence="3" id="KW-1185">Reference proteome</keyword>
<proteinExistence type="predicted"/>
<sequence length="157" mass="17200">MRISKISQETARIFSALSPNARVGRTTRSSKRPASFALPSSIFAQVAILFGRTTPWCLANGNSNADDDEGGRALGIATTIPLLGPAFGPIIGGIPVQAAGWRWLFWTSALPEIEQQYPLGRSRTIGNRRQVGYSRQAKRRTVCDQRQETEAPEEEEA</sequence>
<evidence type="ECO:0000256" key="1">
    <source>
        <dbReference type="SAM" id="MobiDB-lite"/>
    </source>
</evidence>
<comment type="caution">
    <text evidence="2">The sequence shown here is derived from an EMBL/GenBank/DDBJ whole genome shotgun (WGS) entry which is preliminary data.</text>
</comment>
<organism evidence="2 3">
    <name type="scientific">Fonsecaea monophora</name>
    <dbReference type="NCBI Taxonomy" id="254056"/>
    <lineage>
        <taxon>Eukaryota</taxon>
        <taxon>Fungi</taxon>
        <taxon>Dikarya</taxon>
        <taxon>Ascomycota</taxon>
        <taxon>Pezizomycotina</taxon>
        <taxon>Eurotiomycetes</taxon>
        <taxon>Chaetothyriomycetidae</taxon>
        <taxon>Chaetothyriales</taxon>
        <taxon>Herpotrichiellaceae</taxon>
        <taxon>Fonsecaea</taxon>
    </lineage>
</organism>
<evidence type="ECO:0000313" key="3">
    <source>
        <dbReference type="Proteomes" id="UP000077002"/>
    </source>
</evidence>
<evidence type="ECO:0000313" key="2">
    <source>
        <dbReference type="EMBL" id="OAG36674.1"/>
    </source>
</evidence>
<name>A0A177EX78_9EURO</name>
<gene>
    <name evidence="2" type="ORF">AYO21_09149</name>
</gene>
<dbReference type="OrthoDB" id="6770063at2759"/>
<dbReference type="RefSeq" id="XP_022508626.1">
    <property type="nucleotide sequence ID" value="XM_022659087.1"/>
</dbReference>
<dbReference type="Proteomes" id="UP000077002">
    <property type="component" value="Unassembled WGS sequence"/>
</dbReference>
<accession>A0A177EX78</accession>
<dbReference type="AlphaFoldDB" id="A0A177EX78"/>
<dbReference type="GeneID" id="34604287"/>
<dbReference type="Gene3D" id="1.20.1720.10">
    <property type="entry name" value="Multidrug resistance protein D"/>
    <property type="match status" value="1"/>
</dbReference>
<feature type="region of interest" description="Disordered" evidence="1">
    <location>
        <begin position="128"/>
        <end position="157"/>
    </location>
</feature>
<dbReference type="InterPro" id="IPR036259">
    <property type="entry name" value="MFS_trans_sf"/>
</dbReference>
<dbReference type="SUPFAM" id="SSF103473">
    <property type="entry name" value="MFS general substrate transporter"/>
    <property type="match status" value="1"/>
</dbReference>
<dbReference type="EMBL" id="LVKK01000086">
    <property type="protein sequence ID" value="OAG36674.1"/>
    <property type="molecule type" value="Genomic_DNA"/>
</dbReference>
<reference evidence="2 3" key="1">
    <citation type="submission" date="2016-03" db="EMBL/GenBank/DDBJ databases">
        <title>Draft genome sequence of the Fonsecaea monophora CBS 269.37.</title>
        <authorList>
            <person name="Bombassaro A."/>
            <person name="Vinicius W.A."/>
            <person name="De Hoog S."/>
            <person name="Sun J."/>
            <person name="Souza E.M."/>
            <person name="Raittz R.T."/>
            <person name="Costa F."/>
            <person name="Leao A.C."/>
            <person name="Tadra-Sfeir M.Z."/>
            <person name="Baura V."/>
            <person name="Balsanelli E."/>
            <person name="Pedrosa F.O."/>
            <person name="Moreno L.F."/>
            <person name="Steffens M.B."/>
            <person name="Xi L."/>
            <person name="Bocca A.L."/>
            <person name="Felipe M.S."/>
            <person name="Teixeira M."/>
            <person name="Telles Filho F.Q."/>
            <person name="Azevedo C.M."/>
            <person name="Gomes R."/>
            <person name="Vicente V.A."/>
        </authorList>
    </citation>
    <scope>NUCLEOTIDE SEQUENCE [LARGE SCALE GENOMIC DNA]</scope>
    <source>
        <strain evidence="2 3">CBS 269.37</strain>
    </source>
</reference>
<protein>
    <recommendedName>
        <fullName evidence="4">Major facilitator superfamily (MFS) profile domain-containing protein</fullName>
    </recommendedName>
</protein>